<dbReference type="Pfam" id="PF04321">
    <property type="entry name" value="RmlD_sub_bind"/>
    <property type="match status" value="1"/>
</dbReference>
<accession>B9L0H0</accession>
<sequence length="281" mass="30578">MVRVLITGGHGQLGRALVRTAPAHTEVIALGAAECDVTDPFTVRAVLARVEPTLVIHCAAWTDVDGCERHPERAWRVNALGTQHIAAACAAAEAALVALSTNYVFDGEQDEPYHEFARPHPLSVYGASKLAAEEVVRALCPRHYIVRTAMLYDAHGRNFVTTVLRLAREQPRLRMVADQYGSPTFVDDLAKAIWQLVAQPAYGTYHLVNAGRASWYEWAVAVLETLGLGVPVEPIPASQFRRAARPPRNGVLTSLAAPALGIVLPDWRDALTRCLAPLRSA</sequence>
<protein>
    <recommendedName>
        <fullName evidence="4 6">dTDP-4-dehydrorhamnose reductase</fullName>
        <ecNumber evidence="3 6">1.1.1.133</ecNumber>
    </recommendedName>
</protein>
<dbReference type="InterPro" id="IPR029903">
    <property type="entry name" value="RmlD-like-bd"/>
</dbReference>
<keyword evidence="6" id="KW-0521">NADP</keyword>
<proteinExistence type="inferred from homology"/>
<evidence type="ECO:0000256" key="6">
    <source>
        <dbReference type="RuleBase" id="RU364082"/>
    </source>
</evidence>
<dbReference type="AlphaFoldDB" id="B9L0H0"/>
<comment type="pathway">
    <text evidence="1 6">Carbohydrate biosynthesis; dTDP-L-rhamnose biosynthesis.</text>
</comment>
<organism evidence="8 9">
    <name type="scientific">Thermomicrobium roseum (strain ATCC 27502 / DSM 5159 / P-2)</name>
    <dbReference type="NCBI Taxonomy" id="309801"/>
    <lineage>
        <taxon>Bacteria</taxon>
        <taxon>Pseudomonadati</taxon>
        <taxon>Thermomicrobiota</taxon>
        <taxon>Thermomicrobia</taxon>
        <taxon>Thermomicrobiales</taxon>
        <taxon>Thermomicrobiaceae</taxon>
        <taxon>Thermomicrobium</taxon>
    </lineage>
</organism>
<evidence type="ECO:0000313" key="8">
    <source>
        <dbReference type="EMBL" id="ACM05264.1"/>
    </source>
</evidence>
<dbReference type="eggNOG" id="COG1091">
    <property type="taxonomic scope" value="Bacteria"/>
</dbReference>
<gene>
    <name evidence="8" type="primary">rfbD</name>
    <name evidence="8" type="ordered locus">trd_1664</name>
</gene>
<keyword evidence="6 8" id="KW-0560">Oxidoreductase</keyword>
<dbReference type="STRING" id="309801.trd_1664"/>
<dbReference type="GO" id="GO:0005829">
    <property type="term" value="C:cytosol"/>
    <property type="evidence" value="ECO:0007669"/>
    <property type="project" value="TreeGrafter"/>
</dbReference>
<dbReference type="InterPro" id="IPR036291">
    <property type="entry name" value="NAD(P)-bd_dom_sf"/>
</dbReference>
<dbReference type="HOGENOM" id="CLU_045518_1_2_0"/>
<evidence type="ECO:0000256" key="3">
    <source>
        <dbReference type="ARBA" id="ARBA00012929"/>
    </source>
</evidence>
<dbReference type="NCBIfam" id="TIGR01214">
    <property type="entry name" value="rmlD"/>
    <property type="match status" value="1"/>
</dbReference>
<feature type="domain" description="RmlD-like substrate binding" evidence="7">
    <location>
        <begin position="3"/>
        <end position="278"/>
    </location>
</feature>
<dbReference type="Proteomes" id="UP000000447">
    <property type="component" value="Chromosome"/>
</dbReference>
<reference evidence="8 9" key="1">
    <citation type="journal article" date="2009" name="PLoS ONE">
        <title>Complete genome sequence of the aerobic CO-oxidizing thermophile Thermomicrobium roseum.</title>
        <authorList>
            <person name="Wu D."/>
            <person name="Raymond J."/>
            <person name="Wu M."/>
            <person name="Chatterji S."/>
            <person name="Ren Q."/>
            <person name="Graham J.E."/>
            <person name="Bryant D.A."/>
            <person name="Robb F."/>
            <person name="Colman A."/>
            <person name="Tallon L.J."/>
            <person name="Badger J.H."/>
            <person name="Madupu R."/>
            <person name="Ward N.L."/>
            <person name="Eisen J.A."/>
        </authorList>
    </citation>
    <scope>NUCLEOTIDE SEQUENCE [LARGE SCALE GENOMIC DNA]</scope>
    <source>
        <strain evidence="9">ATCC 27502 / DSM 5159 / P-2</strain>
    </source>
</reference>
<evidence type="ECO:0000256" key="2">
    <source>
        <dbReference type="ARBA" id="ARBA00010944"/>
    </source>
</evidence>
<name>B9L0H0_THERP</name>
<dbReference type="InterPro" id="IPR005913">
    <property type="entry name" value="dTDP_dehydrorham_reduct"/>
</dbReference>
<evidence type="ECO:0000256" key="1">
    <source>
        <dbReference type="ARBA" id="ARBA00004781"/>
    </source>
</evidence>
<evidence type="ECO:0000256" key="4">
    <source>
        <dbReference type="ARBA" id="ARBA00017099"/>
    </source>
</evidence>
<dbReference type="KEGG" id="tro:trd_1664"/>
<dbReference type="Gene3D" id="3.90.25.10">
    <property type="entry name" value="UDP-galactose 4-epimerase, domain 1"/>
    <property type="match status" value="1"/>
</dbReference>
<comment type="similarity">
    <text evidence="2 6">Belongs to the dTDP-4-dehydrorhamnose reductase family.</text>
</comment>
<evidence type="ECO:0000256" key="5">
    <source>
        <dbReference type="ARBA" id="ARBA00048200"/>
    </source>
</evidence>
<dbReference type="CDD" id="cd05254">
    <property type="entry name" value="dTDP_HR_like_SDR_e"/>
    <property type="match status" value="1"/>
</dbReference>
<comment type="catalytic activity">
    <reaction evidence="5">
        <text>dTDP-beta-L-rhamnose + NADP(+) = dTDP-4-dehydro-beta-L-rhamnose + NADPH + H(+)</text>
        <dbReference type="Rhea" id="RHEA:21796"/>
        <dbReference type="ChEBI" id="CHEBI:15378"/>
        <dbReference type="ChEBI" id="CHEBI:57510"/>
        <dbReference type="ChEBI" id="CHEBI:57783"/>
        <dbReference type="ChEBI" id="CHEBI:58349"/>
        <dbReference type="ChEBI" id="CHEBI:62830"/>
        <dbReference type="EC" id="1.1.1.133"/>
    </reaction>
</comment>
<dbReference type="GO" id="GO:0008831">
    <property type="term" value="F:dTDP-4-dehydrorhamnose reductase activity"/>
    <property type="evidence" value="ECO:0007669"/>
    <property type="project" value="UniProtKB-EC"/>
</dbReference>
<comment type="function">
    <text evidence="6">Catalyzes the reduction of dTDP-6-deoxy-L-lyxo-4-hexulose to yield dTDP-L-rhamnose.</text>
</comment>
<evidence type="ECO:0000259" key="7">
    <source>
        <dbReference type="Pfam" id="PF04321"/>
    </source>
</evidence>
<keyword evidence="9" id="KW-1185">Reference proteome</keyword>
<dbReference type="Gene3D" id="3.40.50.720">
    <property type="entry name" value="NAD(P)-binding Rossmann-like Domain"/>
    <property type="match status" value="1"/>
</dbReference>
<dbReference type="GO" id="GO:0019305">
    <property type="term" value="P:dTDP-rhamnose biosynthetic process"/>
    <property type="evidence" value="ECO:0007669"/>
    <property type="project" value="UniProtKB-UniPathway"/>
</dbReference>
<dbReference type="UniPathway" id="UPA00124"/>
<dbReference type="PANTHER" id="PTHR10491:SF4">
    <property type="entry name" value="METHIONINE ADENOSYLTRANSFERASE 2 SUBUNIT BETA"/>
    <property type="match status" value="1"/>
</dbReference>
<evidence type="ECO:0000313" key="9">
    <source>
        <dbReference type="Proteomes" id="UP000000447"/>
    </source>
</evidence>
<dbReference type="PANTHER" id="PTHR10491">
    <property type="entry name" value="DTDP-4-DEHYDRORHAMNOSE REDUCTASE"/>
    <property type="match status" value="1"/>
</dbReference>
<dbReference type="EMBL" id="CP001275">
    <property type="protein sequence ID" value="ACM05264.1"/>
    <property type="molecule type" value="Genomic_DNA"/>
</dbReference>
<dbReference type="SUPFAM" id="SSF51735">
    <property type="entry name" value="NAD(P)-binding Rossmann-fold domains"/>
    <property type="match status" value="1"/>
</dbReference>
<dbReference type="EC" id="1.1.1.133" evidence="3 6"/>